<dbReference type="GO" id="GO:0006364">
    <property type="term" value="P:rRNA processing"/>
    <property type="evidence" value="ECO:0007669"/>
    <property type="project" value="UniProtKB-KW"/>
</dbReference>
<dbReference type="GO" id="GO:0071028">
    <property type="term" value="P:nuclear mRNA surveillance"/>
    <property type="evidence" value="ECO:0007669"/>
    <property type="project" value="TreeGrafter"/>
</dbReference>
<dbReference type="InterPro" id="IPR015847">
    <property type="entry name" value="ExoRNase_PH_dom2"/>
</dbReference>
<dbReference type="InterPro" id="IPR027408">
    <property type="entry name" value="PNPase/RNase_PH_dom_sf"/>
</dbReference>
<dbReference type="EMBL" id="CAUYUE010000001">
    <property type="protein sequence ID" value="CAK0737285.1"/>
    <property type="molecule type" value="Genomic_DNA"/>
</dbReference>
<evidence type="ECO:0000256" key="5">
    <source>
        <dbReference type="ARBA" id="ARBA00022552"/>
    </source>
</evidence>
<dbReference type="GO" id="GO:0005730">
    <property type="term" value="C:nucleolus"/>
    <property type="evidence" value="ECO:0007669"/>
    <property type="project" value="TreeGrafter"/>
</dbReference>
<feature type="domain" description="Exoribonuclease phosphorolytic" evidence="9">
    <location>
        <begin position="35"/>
        <end position="163"/>
    </location>
</feature>
<dbReference type="GO" id="GO:0000176">
    <property type="term" value="C:nuclear exosome (RNase complex)"/>
    <property type="evidence" value="ECO:0007669"/>
    <property type="project" value="TreeGrafter"/>
</dbReference>
<evidence type="ECO:0000256" key="1">
    <source>
        <dbReference type="ARBA" id="ARBA00004123"/>
    </source>
</evidence>
<dbReference type="GO" id="GO:0071051">
    <property type="term" value="P:poly(A)-dependent snoRNA 3'-end processing"/>
    <property type="evidence" value="ECO:0007669"/>
    <property type="project" value="TreeGrafter"/>
</dbReference>
<dbReference type="Gene3D" id="3.30.230.70">
    <property type="entry name" value="GHMP Kinase, N-terminal domain"/>
    <property type="match status" value="1"/>
</dbReference>
<dbReference type="AlphaFoldDB" id="A0AAV1HRK9"/>
<comment type="caution">
    <text evidence="11">The sequence shown here is derived from an EMBL/GenBank/DDBJ whole genome shotgun (WGS) entry which is preliminary data.</text>
</comment>
<evidence type="ECO:0000256" key="7">
    <source>
        <dbReference type="ARBA" id="ARBA00022884"/>
    </source>
</evidence>
<dbReference type="PANTHER" id="PTHR11953:SF2">
    <property type="entry name" value="EXOSOME COMPLEX COMPONENT MTR3"/>
    <property type="match status" value="1"/>
</dbReference>
<dbReference type="CDD" id="cd11371">
    <property type="entry name" value="RNase_PH_MTR3"/>
    <property type="match status" value="1"/>
</dbReference>
<evidence type="ECO:0000259" key="10">
    <source>
        <dbReference type="Pfam" id="PF03725"/>
    </source>
</evidence>
<dbReference type="InterPro" id="IPR020568">
    <property type="entry name" value="Ribosomal_Su5_D2-typ_SF"/>
</dbReference>
<protein>
    <submittedName>
        <fullName evidence="11">Uncharacterized protein</fullName>
    </submittedName>
</protein>
<dbReference type="Pfam" id="PF01138">
    <property type="entry name" value="RNase_PH"/>
    <property type="match status" value="1"/>
</dbReference>
<evidence type="ECO:0000256" key="3">
    <source>
        <dbReference type="ARBA" id="ARBA00006678"/>
    </source>
</evidence>
<evidence type="ECO:0000256" key="4">
    <source>
        <dbReference type="ARBA" id="ARBA00022490"/>
    </source>
</evidence>
<reference evidence="11 12" key="1">
    <citation type="submission" date="2023-10" db="EMBL/GenBank/DDBJ databases">
        <authorList>
            <person name="Maclean D."/>
            <person name="Macfadyen A."/>
        </authorList>
    </citation>
    <scope>NUCLEOTIDE SEQUENCE [LARGE SCALE GENOMIC DNA]</scope>
</reference>
<sequence length="253" mass="27659">MAWRENASVKYEEHRRPDCLFQGETRLDGRGYEMFRSVFMKTGTLSKAAGSAYAEFGNSKVMAGVYGPRESDRREAFSEDGRLRCDVKFTTFALHTRKASFSQNDEERDVSGQLLATLEAAVLLHTFPKSNVDVYCLILESGGSDLAVCISAASLALADAGIEMTDLVSACSVSRVEGHLLLDPTADEAYEEDGGLLLAYMPQASLVAQVVMTGKWDDEDVTEVLQLGMGACSQIDAYMRQSLREAMSADSTQ</sequence>
<dbReference type="GO" id="GO:0003723">
    <property type="term" value="F:RNA binding"/>
    <property type="evidence" value="ECO:0007669"/>
    <property type="project" value="UniProtKB-KW"/>
</dbReference>
<dbReference type="GO" id="GO:0034475">
    <property type="term" value="P:U4 snRNA 3'-end processing"/>
    <property type="evidence" value="ECO:0007669"/>
    <property type="project" value="TreeGrafter"/>
</dbReference>
<keyword evidence="8" id="KW-0539">Nucleus</keyword>
<keyword evidence="4" id="KW-0963">Cytoplasm</keyword>
<dbReference type="InterPro" id="IPR050080">
    <property type="entry name" value="RNase_PH"/>
</dbReference>
<keyword evidence="5" id="KW-0698">rRNA processing</keyword>
<dbReference type="GO" id="GO:0016075">
    <property type="term" value="P:rRNA catabolic process"/>
    <property type="evidence" value="ECO:0007669"/>
    <property type="project" value="TreeGrafter"/>
</dbReference>
<organism evidence="11 12">
    <name type="scientific">Coccomyxa viridis</name>
    <dbReference type="NCBI Taxonomy" id="1274662"/>
    <lineage>
        <taxon>Eukaryota</taxon>
        <taxon>Viridiplantae</taxon>
        <taxon>Chlorophyta</taxon>
        <taxon>core chlorophytes</taxon>
        <taxon>Trebouxiophyceae</taxon>
        <taxon>Trebouxiophyceae incertae sedis</taxon>
        <taxon>Coccomyxaceae</taxon>
        <taxon>Coccomyxa</taxon>
    </lineage>
</organism>
<evidence type="ECO:0000313" key="11">
    <source>
        <dbReference type="EMBL" id="CAK0737285.1"/>
    </source>
</evidence>
<evidence type="ECO:0000256" key="8">
    <source>
        <dbReference type="ARBA" id="ARBA00023242"/>
    </source>
</evidence>
<dbReference type="PANTHER" id="PTHR11953">
    <property type="entry name" value="EXOSOME COMPLEX COMPONENT"/>
    <property type="match status" value="1"/>
</dbReference>
<dbReference type="Pfam" id="PF03725">
    <property type="entry name" value="RNase_PH_C"/>
    <property type="match status" value="1"/>
</dbReference>
<name>A0AAV1HRK9_9CHLO</name>
<keyword evidence="7" id="KW-0694">RNA-binding</keyword>
<dbReference type="InterPro" id="IPR036345">
    <property type="entry name" value="ExoRNase_PH_dom2_sf"/>
</dbReference>
<comment type="similarity">
    <text evidence="3">Belongs to the RNase PH family.</text>
</comment>
<accession>A0AAV1HRK9</accession>
<dbReference type="Proteomes" id="UP001314263">
    <property type="component" value="Unassembled WGS sequence"/>
</dbReference>
<proteinExistence type="inferred from homology"/>
<evidence type="ECO:0000256" key="6">
    <source>
        <dbReference type="ARBA" id="ARBA00022835"/>
    </source>
</evidence>
<evidence type="ECO:0000259" key="9">
    <source>
        <dbReference type="Pfam" id="PF01138"/>
    </source>
</evidence>
<keyword evidence="6" id="KW-0271">Exosome</keyword>
<dbReference type="GO" id="GO:0000177">
    <property type="term" value="C:cytoplasmic exosome (RNase complex)"/>
    <property type="evidence" value="ECO:0007669"/>
    <property type="project" value="TreeGrafter"/>
</dbReference>
<dbReference type="SUPFAM" id="SSF54211">
    <property type="entry name" value="Ribosomal protein S5 domain 2-like"/>
    <property type="match status" value="1"/>
</dbReference>
<gene>
    <name evidence="11" type="ORF">CVIRNUC_000886</name>
</gene>
<comment type="subcellular location">
    <subcellularLocation>
        <location evidence="2">Cytoplasm</location>
    </subcellularLocation>
    <subcellularLocation>
        <location evidence="1">Nucleus</location>
    </subcellularLocation>
</comment>
<dbReference type="SUPFAM" id="SSF55666">
    <property type="entry name" value="Ribonuclease PH domain 2-like"/>
    <property type="match status" value="1"/>
</dbReference>
<evidence type="ECO:0000313" key="12">
    <source>
        <dbReference type="Proteomes" id="UP001314263"/>
    </source>
</evidence>
<keyword evidence="12" id="KW-1185">Reference proteome</keyword>
<feature type="domain" description="Exoribonuclease phosphorolytic" evidence="10">
    <location>
        <begin position="166"/>
        <end position="229"/>
    </location>
</feature>
<evidence type="ECO:0000256" key="2">
    <source>
        <dbReference type="ARBA" id="ARBA00004496"/>
    </source>
</evidence>
<dbReference type="InterPro" id="IPR001247">
    <property type="entry name" value="ExoRNase_PH_dom1"/>
</dbReference>